<organism evidence="2 3">
    <name type="scientific">Hymenobacter algoricola</name>
    <dbReference type="NCBI Taxonomy" id="486267"/>
    <lineage>
        <taxon>Bacteria</taxon>
        <taxon>Pseudomonadati</taxon>
        <taxon>Bacteroidota</taxon>
        <taxon>Cytophagia</taxon>
        <taxon>Cytophagales</taxon>
        <taxon>Hymenobacteraceae</taxon>
        <taxon>Hymenobacter</taxon>
    </lineage>
</organism>
<protein>
    <submittedName>
        <fullName evidence="2">Uncharacterized protein</fullName>
    </submittedName>
</protein>
<accession>A0ABP7NW31</accession>
<name>A0ABP7NW31_9BACT</name>
<evidence type="ECO:0000256" key="1">
    <source>
        <dbReference type="SAM" id="Phobius"/>
    </source>
</evidence>
<keyword evidence="1" id="KW-0812">Transmembrane</keyword>
<feature type="transmembrane region" description="Helical" evidence="1">
    <location>
        <begin position="12"/>
        <end position="33"/>
    </location>
</feature>
<sequence length="87" mass="9271">MLTPLPPPAMLQLFVSLTMVLLCAGGVGVLALVLAWQERAAAPDLRRRRLLRLVLPVASAVLALMLGAVFLLLMVWSPQGAALLASR</sequence>
<dbReference type="EMBL" id="BAABDH010000113">
    <property type="protein sequence ID" value="GAA3954377.1"/>
    <property type="molecule type" value="Genomic_DNA"/>
</dbReference>
<feature type="transmembrane region" description="Helical" evidence="1">
    <location>
        <begin position="53"/>
        <end position="76"/>
    </location>
</feature>
<gene>
    <name evidence="2" type="ORF">GCM10022406_39970</name>
</gene>
<keyword evidence="1" id="KW-0472">Membrane</keyword>
<dbReference type="Proteomes" id="UP001499909">
    <property type="component" value="Unassembled WGS sequence"/>
</dbReference>
<reference evidence="3" key="1">
    <citation type="journal article" date="2019" name="Int. J. Syst. Evol. Microbiol.">
        <title>The Global Catalogue of Microorganisms (GCM) 10K type strain sequencing project: providing services to taxonomists for standard genome sequencing and annotation.</title>
        <authorList>
            <consortium name="The Broad Institute Genomics Platform"/>
            <consortium name="The Broad Institute Genome Sequencing Center for Infectious Disease"/>
            <person name="Wu L."/>
            <person name="Ma J."/>
        </authorList>
    </citation>
    <scope>NUCLEOTIDE SEQUENCE [LARGE SCALE GENOMIC DNA]</scope>
    <source>
        <strain evidence="3">JCM 17214</strain>
    </source>
</reference>
<keyword evidence="3" id="KW-1185">Reference proteome</keyword>
<evidence type="ECO:0000313" key="3">
    <source>
        <dbReference type="Proteomes" id="UP001499909"/>
    </source>
</evidence>
<keyword evidence="1" id="KW-1133">Transmembrane helix</keyword>
<proteinExistence type="predicted"/>
<evidence type="ECO:0000313" key="2">
    <source>
        <dbReference type="EMBL" id="GAA3954377.1"/>
    </source>
</evidence>
<comment type="caution">
    <text evidence="2">The sequence shown here is derived from an EMBL/GenBank/DDBJ whole genome shotgun (WGS) entry which is preliminary data.</text>
</comment>